<evidence type="ECO:0000313" key="2">
    <source>
        <dbReference type="EMBL" id="VYU39182.1"/>
    </source>
</evidence>
<protein>
    <submittedName>
        <fullName evidence="2">tRNA (Adenine(22)-N(1))-methyltransferase</fullName>
        <ecNumber evidence="2">2.1.1.217</ecNumber>
    </submittedName>
</protein>
<name>A0A6N3EEI2_CLOSY</name>
<accession>A0A6N3EEI2</accession>
<dbReference type="Gene3D" id="1.10.287.1890">
    <property type="match status" value="1"/>
</dbReference>
<dbReference type="SUPFAM" id="SSF53335">
    <property type="entry name" value="S-adenosyl-L-methionine-dependent methyltransferases"/>
    <property type="match status" value="1"/>
</dbReference>
<keyword evidence="2" id="KW-0489">Methyltransferase</keyword>
<sequence length="233" mass="26763">MKLSHRLETIASFVRRGSIIADIGTDHGYIPIYLVKEGISPRALAMDVRKGPLERAKRHVHEYGLEDRICLRQSDGLHKLEAGEADTIVIAGMGGELMVRILEEGRHVFESTERLILSPQSEPGNVRRFLETNGFCILRETMVRDEGKYYTVIEAGHGMMKYSRDCFYEYGRCLIEEKNGVFAGYLEKEKKTVEELIEKLSQNHSESARRRLMELKERQKIIKEAQDEMQGTD</sequence>
<dbReference type="GO" id="GO:0032259">
    <property type="term" value="P:methylation"/>
    <property type="evidence" value="ECO:0007669"/>
    <property type="project" value="UniProtKB-KW"/>
</dbReference>
<dbReference type="GO" id="GO:0160105">
    <property type="term" value="F:tRNA (adenine(22)-N1)-methyltransferase activity"/>
    <property type="evidence" value="ECO:0007669"/>
    <property type="project" value="UniProtKB-EC"/>
</dbReference>
<dbReference type="Gene3D" id="3.40.50.150">
    <property type="entry name" value="Vaccinia Virus protein VP39"/>
    <property type="match status" value="1"/>
</dbReference>
<dbReference type="RefSeq" id="WP_156684609.1">
    <property type="nucleotide sequence ID" value="NZ_CACRUA010000025.1"/>
</dbReference>
<dbReference type="InterPro" id="IPR029063">
    <property type="entry name" value="SAM-dependent_MTases_sf"/>
</dbReference>
<keyword evidence="1" id="KW-0175">Coiled coil</keyword>
<dbReference type="AlphaFoldDB" id="A0A6N3EEI2"/>
<dbReference type="InterPro" id="IPR006901">
    <property type="entry name" value="TrmK"/>
</dbReference>
<feature type="coiled-coil region" evidence="1">
    <location>
        <begin position="183"/>
        <end position="225"/>
    </location>
</feature>
<dbReference type="EC" id="2.1.1.217" evidence="2"/>
<dbReference type="PANTHER" id="PTHR38451">
    <property type="entry name" value="TRNA (ADENINE(22)-N(1))-METHYLTRANSFERASE"/>
    <property type="match status" value="1"/>
</dbReference>
<dbReference type="PIRSF" id="PIRSF018637">
    <property type="entry name" value="TrmK"/>
    <property type="match status" value="1"/>
</dbReference>
<keyword evidence="2" id="KW-0808">Transferase</keyword>
<evidence type="ECO:0000256" key="1">
    <source>
        <dbReference type="SAM" id="Coils"/>
    </source>
</evidence>
<gene>
    <name evidence="2" type="primary">trmK</name>
    <name evidence="2" type="ORF">CSLFYP84_02067</name>
</gene>
<dbReference type="EMBL" id="CACRUA010000025">
    <property type="protein sequence ID" value="VYU39182.1"/>
    <property type="molecule type" value="Genomic_DNA"/>
</dbReference>
<reference evidence="2" key="1">
    <citation type="submission" date="2019-11" db="EMBL/GenBank/DDBJ databases">
        <authorList>
            <person name="Feng L."/>
        </authorList>
    </citation>
    <scope>NUCLEOTIDE SEQUENCE</scope>
    <source>
        <strain evidence="2">CsymbiosumLFYP84</strain>
    </source>
</reference>
<dbReference type="PANTHER" id="PTHR38451:SF1">
    <property type="entry name" value="TRNA (ADENINE(22)-N(1))-METHYLTRANSFERASE"/>
    <property type="match status" value="1"/>
</dbReference>
<organism evidence="2">
    <name type="scientific">Clostridium symbiosum</name>
    <name type="common">Bacteroides symbiosus</name>
    <dbReference type="NCBI Taxonomy" id="1512"/>
    <lineage>
        <taxon>Bacteria</taxon>
        <taxon>Bacillati</taxon>
        <taxon>Bacillota</taxon>
        <taxon>Clostridia</taxon>
        <taxon>Lachnospirales</taxon>
        <taxon>Lachnospiraceae</taxon>
        <taxon>Otoolea</taxon>
    </lineage>
</organism>
<dbReference type="Pfam" id="PF12847">
    <property type="entry name" value="Methyltransf_18"/>
    <property type="match status" value="1"/>
</dbReference>
<proteinExistence type="predicted"/>